<dbReference type="GO" id="GO:0000467">
    <property type="term" value="P:exonucleolytic trimming to generate mature 3'-end of 5.8S rRNA from tricistronic rRNA transcript (SSU-rRNA, 5.8S rRNA, LSU-rRNA)"/>
    <property type="evidence" value="ECO:0007669"/>
    <property type="project" value="TreeGrafter"/>
</dbReference>
<dbReference type="Proteomes" id="UP000559027">
    <property type="component" value="Unassembled WGS sequence"/>
</dbReference>
<dbReference type="OrthoDB" id="340500at2759"/>
<dbReference type="GO" id="GO:0000176">
    <property type="term" value="C:nuclear exosome (RNase complex)"/>
    <property type="evidence" value="ECO:0007669"/>
    <property type="project" value="TreeGrafter"/>
</dbReference>
<dbReference type="GO" id="GO:0071051">
    <property type="term" value="P:poly(A)-dependent snoRNA 3'-end processing"/>
    <property type="evidence" value="ECO:0007669"/>
    <property type="project" value="TreeGrafter"/>
</dbReference>
<name>A0A8H5G9H7_9AGAR</name>
<dbReference type="SUPFAM" id="SSF110324">
    <property type="entry name" value="Ribosomal L27 protein-like"/>
    <property type="match status" value="1"/>
</dbReference>
<dbReference type="PANTHER" id="PTHR21321:SF1">
    <property type="entry name" value="EXOSOME COMPLEX COMPONENT RRP40"/>
    <property type="match status" value="1"/>
</dbReference>
<accession>A0A8H5G9H7</accession>
<dbReference type="GO" id="GO:0034475">
    <property type="term" value="P:U4 snRNA 3'-end processing"/>
    <property type="evidence" value="ECO:0007669"/>
    <property type="project" value="TreeGrafter"/>
</dbReference>
<protein>
    <recommendedName>
        <fullName evidence="1">Exosome complex exonuclease Rrp40 N-terminal domain-containing protein</fullName>
    </recommendedName>
</protein>
<dbReference type="GO" id="GO:0003723">
    <property type="term" value="F:RNA binding"/>
    <property type="evidence" value="ECO:0007669"/>
    <property type="project" value="InterPro"/>
</dbReference>
<dbReference type="GO" id="GO:0071035">
    <property type="term" value="P:nuclear polyadenylation-dependent rRNA catabolic process"/>
    <property type="evidence" value="ECO:0007669"/>
    <property type="project" value="TreeGrafter"/>
</dbReference>
<feature type="domain" description="Exosome complex exonuclease Rrp40 N-terminal" evidence="1">
    <location>
        <begin position="17"/>
        <end position="61"/>
    </location>
</feature>
<reference evidence="2 3" key="1">
    <citation type="journal article" date="2020" name="ISME J.">
        <title>Uncovering the hidden diversity of litter-decomposition mechanisms in mushroom-forming fungi.</title>
        <authorList>
            <person name="Floudas D."/>
            <person name="Bentzer J."/>
            <person name="Ahren D."/>
            <person name="Johansson T."/>
            <person name="Persson P."/>
            <person name="Tunlid A."/>
        </authorList>
    </citation>
    <scope>NUCLEOTIDE SEQUENCE [LARGE SCALE GENOMIC DNA]</scope>
    <source>
        <strain evidence="2 3">CBS 146.42</strain>
    </source>
</reference>
<comment type="caution">
    <text evidence="2">The sequence shown here is derived from an EMBL/GenBank/DDBJ whole genome shotgun (WGS) entry which is preliminary data.</text>
</comment>
<dbReference type="InterPro" id="IPR026699">
    <property type="entry name" value="Exosome_RNA_bind1/RRP40/RRP4"/>
</dbReference>
<sequence>MTTIVSGEKVDAQHVNLKLGPGLQQTRSHGPTGSTIIATRAGNLNHSANGAKWWIESNSRRYVPAPQESVIGVVVQRQGENYRVDIGSAHSATLDGLAFESATKRNKPNLKACLIVLIIILV</sequence>
<dbReference type="SUPFAM" id="SSF50249">
    <property type="entry name" value="Nucleic acid-binding proteins"/>
    <property type="match status" value="1"/>
</dbReference>
<dbReference type="Pfam" id="PF18311">
    <property type="entry name" value="Rrp40_N"/>
    <property type="match status" value="1"/>
</dbReference>
<dbReference type="InterPro" id="IPR012340">
    <property type="entry name" value="NA-bd_OB-fold"/>
</dbReference>
<dbReference type="PANTHER" id="PTHR21321">
    <property type="entry name" value="PNAS-3 RELATED"/>
    <property type="match status" value="1"/>
</dbReference>
<organism evidence="2 3">
    <name type="scientific">Leucocoprinus leucothites</name>
    <dbReference type="NCBI Taxonomy" id="201217"/>
    <lineage>
        <taxon>Eukaryota</taxon>
        <taxon>Fungi</taxon>
        <taxon>Dikarya</taxon>
        <taxon>Basidiomycota</taxon>
        <taxon>Agaricomycotina</taxon>
        <taxon>Agaricomycetes</taxon>
        <taxon>Agaricomycetidae</taxon>
        <taxon>Agaricales</taxon>
        <taxon>Agaricineae</taxon>
        <taxon>Agaricaceae</taxon>
        <taxon>Leucocoprinus</taxon>
    </lineage>
</organism>
<dbReference type="GO" id="GO:0000177">
    <property type="term" value="C:cytoplasmic exosome (RNase complex)"/>
    <property type="evidence" value="ECO:0007669"/>
    <property type="project" value="TreeGrafter"/>
</dbReference>
<dbReference type="AlphaFoldDB" id="A0A8H5G9H7"/>
<dbReference type="Gene3D" id="2.40.50.140">
    <property type="entry name" value="Nucleic acid-binding proteins"/>
    <property type="match status" value="1"/>
</dbReference>
<dbReference type="InterPro" id="IPR041054">
    <property type="entry name" value="Rrp40_N_euk"/>
</dbReference>
<keyword evidence="3" id="KW-1185">Reference proteome</keyword>
<proteinExistence type="predicted"/>
<dbReference type="Pfam" id="PF21262">
    <property type="entry name" value="RRP40_S1"/>
    <property type="match status" value="1"/>
</dbReference>
<dbReference type="Gene3D" id="2.40.50.100">
    <property type="match status" value="1"/>
</dbReference>
<dbReference type="EMBL" id="JAACJO010000003">
    <property type="protein sequence ID" value="KAF5360685.1"/>
    <property type="molecule type" value="Genomic_DNA"/>
</dbReference>
<dbReference type="GO" id="GO:0071034">
    <property type="term" value="P:CUT catabolic process"/>
    <property type="evidence" value="ECO:0007669"/>
    <property type="project" value="TreeGrafter"/>
</dbReference>
<dbReference type="GO" id="GO:0071038">
    <property type="term" value="P:TRAMP-dependent tRNA surveillance pathway"/>
    <property type="evidence" value="ECO:0007669"/>
    <property type="project" value="TreeGrafter"/>
</dbReference>
<evidence type="ECO:0000259" key="1">
    <source>
        <dbReference type="Pfam" id="PF18311"/>
    </source>
</evidence>
<evidence type="ECO:0000313" key="3">
    <source>
        <dbReference type="Proteomes" id="UP000559027"/>
    </source>
</evidence>
<evidence type="ECO:0000313" key="2">
    <source>
        <dbReference type="EMBL" id="KAF5360685.1"/>
    </source>
</evidence>
<gene>
    <name evidence="2" type="ORF">D9756_004865</name>
</gene>